<dbReference type="SUPFAM" id="SSF46689">
    <property type="entry name" value="Homeodomain-like"/>
    <property type="match status" value="1"/>
</dbReference>
<reference evidence="7" key="1">
    <citation type="journal article" date="2019" name="Int. J. Syst. Evol. Microbiol.">
        <title>The Global Catalogue of Microorganisms (GCM) 10K type strain sequencing project: providing services to taxonomists for standard genome sequencing and annotation.</title>
        <authorList>
            <consortium name="The Broad Institute Genomics Platform"/>
            <consortium name="The Broad Institute Genome Sequencing Center for Infectious Disease"/>
            <person name="Wu L."/>
            <person name="Ma J."/>
        </authorList>
    </citation>
    <scope>NUCLEOTIDE SEQUENCE [LARGE SCALE GENOMIC DNA]</scope>
    <source>
        <strain evidence="7">NBRC 108725</strain>
    </source>
</reference>
<dbReference type="EMBL" id="AP027731">
    <property type="protein sequence ID" value="BDZ46091.1"/>
    <property type="molecule type" value="Genomic_DNA"/>
</dbReference>
<gene>
    <name evidence="6" type="ORF">GCM10025866_20000</name>
</gene>
<evidence type="ECO:0000313" key="6">
    <source>
        <dbReference type="EMBL" id="BDZ46091.1"/>
    </source>
</evidence>
<evidence type="ECO:0000256" key="1">
    <source>
        <dbReference type="ARBA" id="ARBA00023015"/>
    </source>
</evidence>
<evidence type="ECO:0000256" key="3">
    <source>
        <dbReference type="ARBA" id="ARBA00023163"/>
    </source>
</evidence>
<evidence type="ECO:0000256" key="2">
    <source>
        <dbReference type="ARBA" id="ARBA00023125"/>
    </source>
</evidence>
<evidence type="ECO:0000313" key="7">
    <source>
        <dbReference type="Proteomes" id="UP001321498"/>
    </source>
</evidence>
<dbReference type="Gene3D" id="1.10.357.10">
    <property type="entry name" value="Tetracycline Repressor, domain 2"/>
    <property type="match status" value="1"/>
</dbReference>
<evidence type="ECO:0000259" key="5">
    <source>
        <dbReference type="PROSITE" id="PS50977"/>
    </source>
</evidence>
<protein>
    <recommendedName>
        <fullName evidence="5">HTH tetR-type domain-containing protein</fullName>
    </recommendedName>
</protein>
<proteinExistence type="predicted"/>
<organism evidence="6 7">
    <name type="scientific">Naasia aerilata</name>
    <dbReference type="NCBI Taxonomy" id="1162966"/>
    <lineage>
        <taxon>Bacteria</taxon>
        <taxon>Bacillati</taxon>
        <taxon>Actinomycetota</taxon>
        <taxon>Actinomycetes</taxon>
        <taxon>Micrococcales</taxon>
        <taxon>Microbacteriaceae</taxon>
        <taxon>Naasia</taxon>
    </lineage>
</organism>
<keyword evidence="1" id="KW-0805">Transcription regulation</keyword>
<dbReference type="Proteomes" id="UP001321498">
    <property type="component" value="Chromosome"/>
</dbReference>
<dbReference type="Pfam" id="PF00440">
    <property type="entry name" value="TetR_N"/>
    <property type="match status" value="1"/>
</dbReference>
<dbReference type="InterPro" id="IPR001647">
    <property type="entry name" value="HTH_TetR"/>
</dbReference>
<name>A0ABN6XMF7_9MICO</name>
<dbReference type="PANTHER" id="PTHR30055">
    <property type="entry name" value="HTH-TYPE TRANSCRIPTIONAL REGULATOR RUTR"/>
    <property type="match status" value="1"/>
</dbReference>
<feature type="domain" description="HTH tetR-type" evidence="5">
    <location>
        <begin position="4"/>
        <end position="64"/>
    </location>
</feature>
<accession>A0ABN6XMF7</accession>
<dbReference type="PANTHER" id="PTHR30055:SF234">
    <property type="entry name" value="HTH-TYPE TRANSCRIPTIONAL REGULATOR BETI"/>
    <property type="match status" value="1"/>
</dbReference>
<dbReference type="InterPro" id="IPR050109">
    <property type="entry name" value="HTH-type_TetR-like_transc_reg"/>
</dbReference>
<keyword evidence="2 4" id="KW-0238">DNA-binding</keyword>
<dbReference type="RefSeq" id="WP_286276198.1">
    <property type="nucleotide sequence ID" value="NZ_AP027731.1"/>
</dbReference>
<feature type="DNA-binding region" description="H-T-H motif" evidence="4">
    <location>
        <begin position="27"/>
        <end position="46"/>
    </location>
</feature>
<evidence type="ECO:0000256" key="4">
    <source>
        <dbReference type="PROSITE-ProRule" id="PRU00335"/>
    </source>
</evidence>
<dbReference type="PRINTS" id="PR00455">
    <property type="entry name" value="HTHTETR"/>
</dbReference>
<keyword evidence="3" id="KW-0804">Transcription</keyword>
<sequence length="191" mass="19811">MTTPSSALALQRIALQQFATLGFAGASIGSIAQAAGLAKSSVLYHYASKEALLTAAVQPAVDALAAVVAGYPEGAGEEERERFVERFIDFLLEHRLAVHLFINQGQSLSGIPVLGRANALVQRFGELVAERIPSTADRIRFGVALGGAAYTLVAAANWSAGEVPETAEIRAALLDAVSSLLGQPARASAAP</sequence>
<dbReference type="PROSITE" id="PS50977">
    <property type="entry name" value="HTH_TETR_2"/>
    <property type="match status" value="1"/>
</dbReference>
<dbReference type="InterPro" id="IPR009057">
    <property type="entry name" value="Homeodomain-like_sf"/>
</dbReference>
<keyword evidence="7" id="KW-1185">Reference proteome</keyword>